<organism evidence="1 2">
    <name type="scientific">Extremus antarcticus</name>
    <dbReference type="NCBI Taxonomy" id="702011"/>
    <lineage>
        <taxon>Eukaryota</taxon>
        <taxon>Fungi</taxon>
        <taxon>Dikarya</taxon>
        <taxon>Ascomycota</taxon>
        <taxon>Pezizomycotina</taxon>
        <taxon>Dothideomycetes</taxon>
        <taxon>Dothideomycetidae</taxon>
        <taxon>Mycosphaerellales</taxon>
        <taxon>Extremaceae</taxon>
        <taxon>Extremus</taxon>
    </lineage>
</organism>
<reference evidence="1" key="1">
    <citation type="submission" date="2023-04" db="EMBL/GenBank/DDBJ databases">
        <title>Black Yeasts Isolated from many extreme environments.</title>
        <authorList>
            <person name="Coleine C."/>
            <person name="Stajich J.E."/>
            <person name="Selbmann L."/>
        </authorList>
    </citation>
    <scope>NUCLEOTIDE SEQUENCE</scope>
    <source>
        <strain evidence="1">CCFEE 5312</strain>
    </source>
</reference>
<dbReference type="Gene3D" id="3.40.50.720">
    <property type="entry name" value="NAD(P)-binding Rossmann-like Domain"/>
    <property type="match status" value="1"/>
</dbReference>
<dbReference type="InterPro" id="IPR036291">
    <property type="entry name" value="NAD(P)-bd_dom_sf"/>
</dbReference>
<comment type="caution">
    <text evidence="1">The sequence shown here is derived from an EMBL/GenBank/DDBJ whole genome shotgun (WGS) entry which is preliminary data.</text>
</comment>
<accession>A0AAJ0DKY0</accession>
<keyword evidence="2" id="KW-1185">Reference proteome</keyword>
<name>A0AAJ0DKY0_9PEZI</name>
<dbReference type="Pfam" id="PF00106">
    <property type="entry name" value="adh_short"/>
    <property type="match status" value="1"/>
</dbReference>
<protein>
    <recommendedName>
        <fullName evidence="3">NAD(P)-binding protein</fullName>
    </recommendedName>
</protein>
<dbReference type="AlphaFoldDB" id="A0AAJ0DKY0"/>
<dbReference type="SUPFAM" id="SSF51735">
    <property type="entry name" value="NAD(P)-binding Rossmann-fold domains"/>
    <property type="match status" value="1"/>
</dbReference>
<dbReference type="Proteomes" id="UP001271007">
    <property type="component" value="Unassembled WGS sequence"/>
</dbReference>
<dbReference type="EMBL" id="JAWDJX010000023">
    <property type="protein sequence ID" value="KAK3051878.1"/>
    <property type="molecule type" value="Genomic_DNA"/>
</dbReference>
<sequence length="247" mass="26524">MASKAFAVVAGVGPGTGASVARRFAQAYPVALLARSPENFSELVKEINQSGGKAIGISTDVSSEESVKNAFKKIKEEFGDANCAAAVFNASGRFARKPFLEMTVKDFSNSWEVSVQGALIFSQAALPGLLKHAEDKSAKYPPTLIFTGATASVKANAQMSGFAAPKFALRAMSTSLAKEFAPKGVHVAHAVIDGVIDIPRTKDWLKDMPPEAKIGADDIAQSYWALHEQSNRCFTNEIDIRPMLEKW</sequence>
<proteinExistence type="predicted"/>
<gene>
    <name evidence="1" type="ORF">LTR09_006832</name>
</gene>
<evidence type="ECO:0000313" key="1">
    <source>
        <dbReference type="EMBL" id="KAK3051878.1"/>
    </source>
</evidence>
<evidence type="ECO:0008006" key="3">
    <source>
        <dbReference type="Google" id="ProtNLM"/>
    </source>
</evidence>
<evidence type="ECO:0000313" key="2">
    <source>
        <dbReference type="Proteomes" id="UP001271007"/>
    </source>
</evidence>
<dbReference type="InterPro" id="IPR002347">
    <property type="entry name" value="SDR_fam"/>
</dbReference>
<dbReference type="PANTHER" id="PTHR43431:SF7">
    <property type="entry name" value="OXIDOREDUCTASE, SHORT CHAIN DEHYDROGENASE_REDUCTASE FAMILY (AFU_ORTHOLOGUE AFUA_5G14000)"/>
    <property type="match status" value="1"/>
</dbReference>
<dbReference type="PANTHER" id="PTHR43431">
    <property type="entry name" value="OXIDOREDUCTASE, SHORT CHAIN DEHYDROGENASE/REDUCTASE FAMILY (AFU_ORTHOLOGUE AFUA_5G14000)"/>
    <property type="match status" value="1"/>
</dbReference>